<proteinExistence type="predicted"/>
<sequence>MRDGSARRFTADHIGNRTDADPRTVAALEMAFFGALVQAAAALSPTTRSPTGSPT</sequence>
<comment type="caution">
    <text evidence="1">The sequence shown here is derived from an EMBL/GenBank/DDBJ whole genome shotgun (WGS) entry which is preliminary data.</text>
</comment>
<gene>
    <name evidence="1" type="ORF">I553_0024</name>
</gene>
<name>X8CXC1_MYCXE</name>
<dbReference type="EMBL" id="JAOB01000028">
    <property type="protein sequence ID" value="EUA59865.1"/>
    <property type="molecule type" value="Genomic_DNA"/>
</dbReference>
<dbReference type="PATRIC" id="fig|1299334.3.peg.2530"/>
<protein>
    <submittedName>
        <fullName evidence="1">Uncharacterized protein</fullName>
    </submittedName>
</protein>
<accession>X8CXC1</accession>
<reference evidence="1" key="1">
    <citation type="submission" date="2014-01" db="EMBL/GenBank/DDBJ databases">
        <authorList>
            <person name="Brown-Elliot B."/>
            <person name="Wallace R."/>
            <person name="Lenaerts A."/>
            <person name="Ordway D."/>
            <person name="DeGroote M.A."/>
            <person name="Parker T."/>
            <person name="Sizemore C."/>
            <person name="Tallon L.J."/>
            <person name="Sadzewicz L.K."/>
            <person name="Sengamalay N."/>
            <person name="Fraser C.M."/>
            <person name="Hine E."/>
            <person name="Shefchek K.A."/>
            <person name="Das S.P."/>
            <person name="Tettelin H."/>
        </authorList>
    </citation>
    <scope>NUCLEOTIDE SEQUENCE [LARGE SCALE GENOMIC DNA]</scope>
    <source>
        <strain evidence="1">4042</strain>
    </source>
</reference>
<evidence type="ECO:0000313" key="1">
    <source>
        <dbReference type="EMBL" id="EUA59865.1"/>
    </source>
</evidence>
<organism evidence="1">
    <name type="scientific">Mycobacterium xenopi 4042</name>
    <dbReference type="NCBI Taxonomy" id="1299334"/>
    <lineage>
        <taxon>Bacteria</taxon>
        <taxon>Bacillati</taxon>
        <taxon>Actinomycetota</taxon>
        <taxon>Actinomycetes</taxon>
        <taxon>Mycobacteriales</taxon>
        <taxon>Mycobacteriaceae</taxon>
        <taxon>Mycobacterium</taxon>
    </lineage>
</organism>
<dbReference type="AlphaFoldDB" id="X8CXC1"/>